<dbReference type="GO" id="GO:0005634">
    <property type="term" value="C:nucleus"/>
    <property type="evidence" value="ECO:0007669"/>
    <property type="project" value="UniProtKB-SubCell"/>
</dbReference>
<feature type="domain" description="K Homology" evidence="6">
    <location>
        <begin position="274"/>
        <end position="345"/>
    </location>
</feature>
<evidence type="ECO:0000256" key="4">
    <source>
        <dbReference type="PROSITE-ProRule" id="PRU00117"/>
    </source>
</evidence>
<feature type="region of interest" description="Disordered" evidence="5">
    <location>
        <begin position="438"/>
        <end position="459"/>
    </location>
</feature>
<dbReference type="InterPro" id="IPR015096">
    <property type="entry name" value="FUBP_C"/>
</dbReference>
<dbReference type="Pfam" id="PF09005">
    <property type="entry name" value="FUBP_C"/>
    <property type="match status" value="1"/>
</dbReference>
<evidence type="ECO:0000256" key="1">
    <source>
        <dbReference type="ARBA" id="ARBA00004123"/>
    </source>
</evidence>
<comment type="caution">
    <text evidence="7">The sequence shown here is derived from an EMBL/GenBank/DDBJ whole genome shotgun (WGS) entry which is preliminary data.</text>
</comment>
<feature type="domain" description="K Homology" evidence="6">
    <location>
        <begin position="103"/>
        <end position="173"/>
    </location>
</feature>
<dbReference type="InterPro" id="IPR004087">
    <property type="entry name" value="KH_dom"/>
</dbReference>
<evidence type="ECO:0000313" key="7">
    <source>
        <dbReference type="EMBL" id="KAI1723906.1"/>
    </source>
</evidence>
<evidence type="ECO:0000256" key="3">
    <source>
        <dbReference type="ARBA" id="ARBA00023242"/>
    </source>
</evidence>
<feature type="region of interest" description="Disordered" evidence="5">
    <location>
        <begin position="515"/>
        <end position="553"/>
    </location>
</feature>
<keyword evidence="4" id="KW-0694">RNA-binding</keyword>
<keyword evidence="2" id="KW-0677">Repeat</keyword>
<feature type="compositionally biased region" description="Low complexity" evidence="5">
    <location>
        <begin position="84"/>
        <end position="96"/>
    </location>
</feature>
<dbReference type="EMBL" id="JAKKPZ010000003">
    <property type="protein sequence ID" value="KAI1723906.1"/>
    <property type="molecule type" value="Genomic_DNA"/>
</dbReference>
<accession>A0AAD4NCY0</accession>
<feature type="domain" description="K Homology" evidence="6">
    <location>
        <begin position="187"/>
        <end position="259"/>
    </location>
</feature>
<dbReference type="Gene3D" id="3.30.1370.10">
    <property type="entry name" value="K Homology domain, type 1"/>
    <property type="match status" value="4"/>
</dbReference>
<dbReference type="GO" id="GO:0003723">
    <property type="term" value="F:RNA binding"/>
    <property type="evidence" value="ECO:0007669"/>
    <property type="project" value="UniProtKB-UniRule"/>
</dbReference>
<dbReference type="SMART" id="SM00322">
    <property type="entry name" value="KH"/>
    <property type="match status" value="4"/>
</dbReference>
<keyword evidence="8" id="KW-1185">Reference proteome</keyword>
<comment type="subcellular location">
    <subcellularLocation>
        <location evidence="1">Nucleus</location>
    </subcellularLocation>
</comment>
<evidence type="ECO:0000256" key="5">
    <source>
        <dbReference type="SAM" id="MobiDB-lite"/>
    </source>
</evidence>
<feature type="region of interest" description="Disordered" evidence="5">
    <location>
        <begin position="61"/>
        <end position="96"/>
    </location>
</feature>
<name>A0AAD4NCY0_9BILA</name>
<dbReference type="Pfam" id="PF00013">
    <property type="entry name" value="KH_1"/>
    <property type="match status" value="4"/>
</dbReference>
<dbReference type="InterPro" id="IPR036612">
    <property type="entry name" value="KH_dom_type_1_sf"/>
</dbReference>
<evidence type="ECO:0000256" key="2">
    <source>
        <dbReference type="ARBA" id="ARBA00022737"/>
    </source>
</evidence>
<feature type="compositionally biased region" description="Low complexity" evidence="5">
    <location>
        <begin position="578"/>
        <end position="597"/>
    </location>
</feature>
<dbReference type="CDD" id="cd22398">
    <property type="entry name" value="KH-I_FUBP_rpt3"/>
    <property type="match status" value="1"/>
</dbReference>
<dbReference type="InterPro" id="IPR004088">
    <property type="entry name" value="KH_dom_type_1"/>
</dbReference>
<evidence type="ECO:0000313" key="8">
    <source>
        <dbReference type="Proteomes" id="UP001201812"/>
    </source>
</evidence>
<proteinExistence type="predicted"/>
<dbReference type="PANTHER" id="PTHR10288">
    <property type="entry name" value="KH DOMAIN CONTAINING RNA BINDING PROTEIN"/>
    <property type="match status" value="1"/>
</dbReference>
<gene>
    <name evidence="7" type="ORF">DdX_04087</name>
</gene>
<feature type="domain" description="K Homology" evidence="6">
    <location>
        <begin position="353"/>
        <end position="424"/>
    </location>
</feature>
<dbReference type="AlphaFoldDB" id="A0AAD4NCY0"/>
<keyword evidence="3" id="KW-0539">Nucleus</keyword>
<sequence>MFEHESSLTTHLHSHCSTYSVAPQTSTTTSIHVGFDRVMSKSTSALQHDINDALNRAKQLAAANSNGQKRSINDELNFQPAKRPNSGSNMAGMGMGAPMNMAENAIETIEIPDNAVGLVIGRGGSEISNIQQTSGCRVQMAGDSNGTGVRQCTLQGPKHCIDKARQMIAEVLDRSRGGGNQNGAGGGFVTTELMIPGPKCGLIIGKSGETIKGLQESIGVKMLLIQDTQQVSMGPKPLRITGFPDKVEQAKRIVEQLLNSEDGQAGHGMIRPGPRSIGEVIVPRSSVGIIIGKGGETIKRLGAESGAKIQFKPDDDPNAQDRCAIIQGSPEQINRATQMISELVTRSAHGGGGTETFYMHVPANKTGLVIGKGGDTIKQICGETAAHVELSREPPPNPNEKVFVIKGTPYQIHHVQHIIRIKVGDIAPGTPVPPFQGAGGPGQFTAGNPFGPTTHQFGGADQFGAAQWAQNSNVAVGGQDPSAWAQYYNQQQQQQAAQPHYQTVPAGMNAAMGQQMHAQPQQQQMHQQPVQQQTGGANPNTGAAPAINPQTGQPDYSAQWAEYYRQMGMHDQAGLIEAQMKQQQGQAQPRPQAYYNS</sequence>
<feature type="region of interest" description="Disordered" evidence="5">
    <location>
        <begin position="577"/>
        <end position="597"/>
    </location>
</feature>
<organism evidence="7 8">
    <name type="scientific">Ditylenchus destructor</name>
    <dbReference type="NCBI Taxonomy" id="166010"/>
    <lineage>
        <taxon>Eukaryota</taxon>
        <taxon>Metazoa</taxon>
        <taxon>Ecdysozoa</taxon>
        <taxon>Nematoda</taxon>
        <taxon>Chromadorea</taxon>
        <taxon>Rhabditida</taxon>
        <taxon>Tylenchina</taxon>
        <taxon>Tylenchomorpha</taxon>
        <taxon>Sphaerularioidea</taxon>
        <taxon>Anguinidae</taxon>
        <taxon>Anguininae</taxon>
        <taxon>Ditylenchus</taxon>
    </lineage>
</organism>
<dbReference type="CDD" id="cd22397">
    <property type="entry name" value="KH-I_FUBP_rpt2"/>
    <property type="match status" value="1"/>
</dbReference>
<evidence type="ECO:0000259" key="6">
    <source>
        <dbReference type="SMART" id="SM00322"/>
    </source>
</evidence>
<reference evidence="7" key="1">
    <citation type="submission" date="2022-01" db="EMBL/GenBank/DDBJ databases">
        <title>Genome Sequence Resource for Two Populations of Ditylenchus destructor, the Migratory Endoparasitic Phytonematode.</title>
        <authorList>
            <person name="Zhang H."/>
            <person name="Lin R."/>
            <person name="Xie B."/>
        </authorList>
    </citation>
    <scope>NUCLEOTIDE SEQUENCE</scope>
    <source>
        <strain evidence="7">BazhouSP</strain>
    </source>
</reference>
<protein>
    <submittedName>
        <fullName evidence="7">KH domain-containing protein</fullName>
    </submittedName>
</protein>
<dbReference type="PROSITE" id="PS50084">
    <property type="entry name" value="KH_TYPE_1"/>
    <property type="match status" value="4"/>
</dbReference>
<dbReference type="SUPFAM" id="SSF54791">
    <property type="entry name" value="Eukaryotic type KH-domain (KH-domain type I)"/>
    <property type="match status" value="4"/>
</dbReference>
<dbReference type="Proteomes" id="UP001201812">
    <property type="component" value="Unassembled WGS sequence"/>
</dbReference>
<dbReference type="GO" id="GO:0006355">
    <property type="term" value="P:regulation of DNA-templated transcription"/>
    <property type="evidence" value="ECO:0007669"/>
    <property type="project" value="InterPro"/>
</dbReference>
<feature type="compositionally biased region" description="Polar residues" evidence="5">
    <location>
        <begin position="62"/>
        <end position="76"/>
    </location>
</feature>
<feature type="compositionally biased region" description="Low complexity" evidence="5">
    <location>
        <begin position="515"/>
        <end position="549"/>
    </location>
</feature>